<evidence type="ECO:0000313" key="21">
    <source>
        <dbReference type="Proteomes" id="UP001589609"/>
    </source>
</evidence>
<feature type="transmembrane region" description="Helical" evidence="17">
    <location>
        <begin position="75"/>
        <end position="99"/>
    </location>
</feature>
<keyword evidence="7" id="KW-1003">Cell membrane</keyword>
<evidence type="ECO:0000256" key="17">
    <source>
        <dbReference type="SAM" id="Phobius"/>
    </source>
</evidence>
<evidence type="ECO:0000256" key="11">
    <source>
        <dbReference type="ARBA" id="ARBA00022683"/>
    </source>
</evidence>
<reference evidence="20 21" key="1">
    <citation type="submission" date="2024-09" db="EMBL/GenBank/DDBJ databases">
        <authorList>
            <person name="Sun Q."/>
            <person name="Mori K."/>
        </authorList>
    </citation>
    <scope>NUCLEOTIDE SEQUENCE [LARGE SCALE GENOMIC DNA]</scope>
    <source>
        <strain evidence="20 21">JCM 11201</strain>
    </source>
</reference>
<feature type="transmembrane region" description="Helical" evidence="17">
    <location>
        <begin position="205"/>
        <end position="225"/>
    </location>
</feature>
<keyword evidence="9" id="KW-0762">Sugar transport</keyword>
<keyword evidence="14 17" id="KW-1133">Transmembrane helix</keyword>
<feature type="transmembrane region" description="Helical" evidence="17">
    <location>
        <begin position="261"/>
        <end position="279"/>
    </location>
</feature>
<evidence type="ECO:0000259" key="19">
    <source>
        <dbReference type="PROSITE" id="PS51104"/>
    </source>
</evidence>
<accession>A0ABV5WFM7</accession>
<evidence type="ECO:0000256" key="9">
    <source>
        <dbReference type="ARBA" id="ARBA00022597"/>
    </source>
</evidence>
<keyword evidence="6" id="KW-0813">Transport</keyword>
<dbReference type="PROSITE" id="PS51104">
    <property type="entry name" value="PTS_EIIC_TYPE_2"/>
    <property type="match status" value="1"/>
</dbReference>
<name>A0ABV5WFM7_9BACI</name>
<comment type="function">
    <text evidence="2">The phosphoenolpyruvate-dependent sugar phosphotransferase system (sugar PTS), a major carbohydrate active transport system, catalyzes the phosphorylation of incoming sugar substrates concomitantly with their translocation across the cell membrane. The enzyme II CmtAB PTS system is involved in D-mannitol transport.</text>
</comment>
<keyword evidence="12 17" id="KW-0812">Transmembrane</keyword>
<feature type="domain" description="PTS EIIC type-2" evidence="19">
    <location>
        <begin position="4"/>
        <end position="332"/>
    </location>
</feature>
<organism evidence="20 21">
    <name type="scientific">Ectobacillus funiculus</name>
    <dbReference type="NCBI Taxonomy" id="137993"/>
    <lineage>
        <taxon>Bacteria</taxon>
        <taxon>Bacillati</taxon>
        <taxon>Bacillota</taxon>
        <taxon>Bacilli</taxon>
        <taxon>Bacillales</taxon>
        <taxon>Bacillaceae</taxon>
        <taxon>Ectobacillus</taxon>
    </lineage>
</organism>
<keyword evidence="21" id="KW-1185">Reference proteome</keyword>
<evidence type="ECO:0000256" key="2">
    <source>
        <dbReference type="ARBA" id="ARBA00002434"/>
    </source>
</evidence>
<keyword evidence="10" id="KW-0808">Transferase</keyword>
<evidence type="ECO:0000256" key="13">
    <source>
        <dbReference type="ARBA" id="ARBA00022777"/>
    </source>
</evidence>
<evidence type="ECO:0000256" key="4">
    <source>
        <dbReference type="ARBA" id="ARBA00011909"/>
    </source>
</evidence>
<dbReference type="PANTHER" id="PTHR30181:SF3">
    <property type="entry name" value="MULTIPHOSPHORYL TRANSFER PROTEIN"/>
    <property type="match status" value="1"/>
</dbReference>
<evidence type="ECO:0000256" key="15">
    <source>
        <dbReference type="ARBA" id="ARBA00023136"/>
    </source>
</evidence>
<evidence type="ECO:0000259" key="18">
    <source>
        <dbReference type="PROSITE" id="PS51099"/>
    </source>
</evidence>
<dbReference type="InterPro" id="IPR036095">
    <property type="entry name" value="PTS_EIIB-like_sf"/>
</dbReference>
<feature type="transmembrane region" description="Helical" evidence="17">
    <location>
        <begin position="304"/>
        <end position="326"/>
    </location>
</feature>
<dbReference type="InterPro" id="IPR013011">
    <property type="entry name" value="PTS_EIIB_2"/>
</dbReference>
<feature type="transmembrane region" description="Helical" evidence="17">
    <location>
        <begin position="12"/>
        <end position="35"/>
    </location>
</feature>
<dbReference type="Pfam" id="PF02378">
    <property type="entry name" value="PTS_EIIC"/>
    <property type="match status" value="1"/>
</dbReference>
<dbReference type="InterPro" id="IPR029503">
    <property type="entry name" value="PTS_EIIB_mannitol"/>
</dbReference>
<evidence type="ECO:0000256" key="7">
    <source>
        <dbReference type="ARBA" id="ARBA00022475"/>
    </source>
</evidence>
<dbReference type="InterPro" id="IPR003352">
    <property type="entry name" value="PTS_EIIC"/>
</dbReference>
<keyword evidence="15 17" id="KW-0472">Membrane</keyword>
<dbReference type="Gene3D" id="3.40.50.2300">
    <property type="match status" value="1"/>
</dbReference>
<evidence type="ECO:0000256" key="16">
    <source>
        <dbReference type="ARBA" id="ARBA00033349"/>
    </source>
</evidence>
<proteinExistence type="predicted"/>
<dbReference type="CDD" id="cd05567">
    <property type="entry name" value="PTS_IIB_mannitol"/>
    <property type="match status" value="1"/>
</dbReference>
<feature type="transmembrane region" description="Helical" evidence="17">
    <location>
        <begin position="237"/>
        <end position="254"/>
    </location>
</feature>
<evidence type="ECO:0000256" key="8">
    <source>
        <dbReference type="ARBA" id="ARBA00022553"/>
    </source>
</evidence>
<feature type="transmembrane region" description="Helical" evidence="17">
    <location>
        <begin position="162"/>
        <end position="185"/>
    </location>
</feature>
<evidence type="ECO:0000256" key="3">
    <source>
        <dbReference type="ARBA" id="ARBA00004651"/>
    </source>
</evidence>
<evidence type="ECO:0000313" key="20">
    <source>
        <dbReference type="EMBL" id="MFB9759420.1"/>
    </source>
</evidence>
<protein>
    <recommendedName>
        <fullName evidence="5">PTS system mannitol-specific EIICB component</fullName>
        <ecNumber evidence="4">2.7.1.197</ecNumber>
    </recommendedName>
    <alternativeName>
        <fullName evidence="16">EIICB-Mtl</fullName>
    </alternativeName>
</protein>
<dbReference type="EC" id="2.7.1.197" evidence="4"/>
<comment type="subcellular location">
    <subcellularLocation>
        <location evidence="3">Cell membrane</location>
        <topology evidence="3">Multi-pass membrane protein</topology>
    </subcellularLocation>
</comment>
<dbReference type="EMBL" id="JBHMAF010000071">
    <property type="protein sequence ID" value="MFB9759420.1"/>
    <property type="molecule type" value="Genomic_DNA"/>
</dbReference>
<evidence type="ECO:0000256" key="1">
    <source>
        <dbReference type="ARBA" id="ARBA00001655"/>
    </source>
</evidence>
<keyword evidence="11" id="KW-0598">Phosphotransferase system</keyword>
<keyword evidence="8" id="KW-0597">Phosphoprotein</keyword>
<dbReference type="Pfam" id="PF02302">
    <property type="entry name" value="PTS_IIB"/>
    <property type="match status" value="1"/>
</dbReference>
<evidence type="ECO:0000256" key="5">
    <source>
        <dbReference type="ARBA" id="ARBA00021825"/>
    </source>
</evidence>
<dbReference type="SUPFAM" id="SSF52794">
    <property type="entry name" value="PTS system IIB component-like"/>
    <property type="match status" value="1"/>
</dbReference>
<feature type="domain" description="PTS EIIB type-2" evidence="18">
    <location>
        <begin position="387"/>
        <end position="476"/>
    </location>
</feature>
<evidence type="ECO:0000256" key="12">
    <source>
        <dbReference type="ARBA" id="ARBA00022692"/>
    </source>
</evidence>
<dbReference type="InterPro" id="IPR050893">
    <property type="entry name" value="Sugar_PTS"/>
</dbReference>
<dbReference type="InterPro" id="IPR003501">
    <property type="entry name" value="PTS_EIIB_2/3"/>
</dbReference>
<evidence type="ECO:0000256" key="6">
    <source>
        <dbReference type="ARBA" id="ARBA00022448"/>
    </source>
</evidence>
<dbReference type="InterPro" id="IPR013014">
    <property type="entry name" value="PTS_EIIC_2"/>
</dbReference>
<feature type="transmembrane region" description="Helical" evidence="17">
    <location>
        <begin position="120"/>
        <end position="142"/>
    </location>
</feature>
<comment type="caution">
    <text evidence="20">The sequence shown here is derived from an EMBL/GenBank/DDBJ whole genome shotgun (WGS) entry which is preliminary data.</text>
</comment>
<evidence type="ECO:0000256" key="10">
    <source>
        <dbReference type="ARBA" id="ARBA00022679"/>
    </source>
</evidence>
<dbReference type="PROSITE" id="PS51099">
    <property type="entry name" value="PTS_EIIB_TYPE_2"/>
    <property type="match status" value="1"/>
</dbReference>
<evidence type="ECO:0000256" key="14">
    <source>
        <dbReference type="ARBA" id="ARBA00022989"/>
    </source>
</evidence>
<gene>
    <name evidence="20" type="ORF">ACFFMS_13390</name>
</gene>
<sequence>MRKLGQLLSAMIWQNIAVIISVGMIREVFGVYGWWYNERILLLVDPIYNTLLPILLGYTGGKLIGGQRGAVVASFVIYGLTLSSSAPVIFAAMVIGPLIGWIIRKCDQTIKGRIPVGYELLINNVLASLIGVSFTVVCFLYVGQTLSAGVEWSTKYLEEIIYSGWLPLAAVIIEPAKVFFLNNIVNYGILAPLGIQQTKELGKSIFFLLESNPGPGLGILLAYWLKSAGEKRRGAQLALFIQFFGGIHEVYFSYVLRRPMLILGLMLGGMTGIIIFQMFDVGTVSLPSPGSIFLFLALAPKEDMVFVFMGVFLSAAVTFLCSMLILKPFTESPTEQENREQVTFMNKLGTIEDLNEGEVAIHQTINTGEPDYIACDPVAINYTSSIEKIVFACEVGLGSSAMGAAMLRRKLEQVNLQIEVDNSSVDEIPQDTDLIICHQKLVADVEKYAPNKIYYPLQSFTDIDAYDTLIDKLKLQ</sequence>
<keyword evidence="13" id="KW-0418">Kinase</keyword>
<dbReference type="PANTHER" id="PTHR30181">
    <property type="entry name" value="MANNITOL PERMEASE IIC COMPONENT"/>
    <property type="match status" value="1"/>
</dbReference>
<dbReference type="Proteomes" id="UP001589609">
    <property type="component" value="Unassembled WGS sequence"/>
</dbReference>
<comment type="catalytic activity">
    <reaction evidence="1">
        <text>D-mannitol(out) + N(pros)-phospho-L-histidyl-[protein] = D-mannitol 1-phosphate(in) + L-histidyl-[protein]</text>
        <dbReference type="Rhea" id="RHEA:33363"/>
        <dbReference type="Rhea" id="RHEA-COMP:9745"/>
        <dbReference type="Rhea" id="RHEA-COMP:9746"/>
        <dbReference type="ChEBI" id="CHEBI:16899"/>
        <dbReference type="ChEBI" id="CHEBI:29979"/>
        <dbReference type="ChEBI" id="CHEBI:61381"/>
        <dbReference type="ChEBI" id="CHEBI:64837"/>
        <dbReference type="EC" id="2.7.1.197"/>
    </reaction>
</comment>
<dbReference type="RefSeq" id="WP_379949730.1">
    <property type="nucleotide sequence ID" value="NZ_JBHMAF010000071.1"/>
</dbReference>